<evidence type="ECO:0000256" key="11">
    <source>
        <dbReference type="ARBA" id="ARBA00023136"/>
    </source>
</evidence>
<reference evidence="13 14" key="1">
    <citation type="submission" date="2018-05" db="EMBL/GenBank/DDBJ databases">
        <title>complete genome sequence of Aquabacterium olei NBRC 110486.</title>
        <authorList>
            <person name="Tang B."/>
            <person name="Chang J."/>
            <person name="Zhang L."/>
            <person name="Yang H."/>
        </authorList>
    </citation>
    <scope>NUCLEOTIDE SEQUENCE [LARGE SCALE GENOMIC DNA]</scope>
    <source>
        <strain evidence="13 14">NBRC 110486</strain>
    </source>
</reference>
<dbReference type="GO" id="GO:0015886">
    <property type="term" value="P:heme transport"/>
    <property type="evidence" value="ECO:0007669"/>
    <property type="project" value="InterPro"/>
</dbReference>
<accession>A0A2U8FWD2</accession>
<sequence>MNWTSWNAFIDMGGYGRYVWGSFGAVALALGIEAVLLRHADRRLRNAVRASWQDEAAEGPAHVESAP</sequence>
<dbReference type="OrthoDB" id="9815607at2"/>
<dbReference type="Proteomes" id="UP000244892">
    <property type="component" value="Chromosome"/>
</dbReference>
<dbReference type="Pfam" id="PF04995">
    <property type="entry name" value="CcmD"/>
    <property type="match status" value="1"/>
</dbReference>
<evidence type="ECO:0000256" key="7">
    <source>
        <dbReference type="ARBA" id="ARBA00022519"/>
    </source>
</evidence>
<evidence type="ECO:0000256" key="12">
    <source>
        <dbReference type="RuleBase" id="RU363101"/>
    </source>
</evidence>
<keyword evidence="14" id="KW-1185">Reference proteome</keyword>
<proteinExistence type="inferred from homology"/>
<dbReference type="EMBL" id="CP029210">
    <property type="protein sequence ID" value="AWI54526.1"/>
    <property type="molecule type" value="Genomic_DNA"/>
</dbReference>
<name>A0A2U8FWD2_9BURK</name>
<comment type="function">
    <text evidence="1 12">Required for the export of heme to the periplasm for the biogenesis of c-type cytochromes.</text>
</comment>
<gene>
    <name evidence="13" type="primary">ccmD</name>
    <name evidence="13" type="ORF">DEH84_14670</name>
</gene>
<keyword evidence="7 12" id="KW-0997">Cell inner membrane</keyword>
<evidence type="ECO:0000256" key="9">
    <source>
        <dbReference type="ARBA" id="ARBA00022748"/>
    </source>
</evidence>
<comment type="subcellular location">
    <subcellularLocation>
        <location evidence="2 12">Cell inner membrane</location>
        <topology evidence="2 12">Single-pass membrane protein</topology>
    </subcellularLocation>
</comment>
<keyword evidence="11 12" id="KW-0472">Membrane</keyword>
<keyword evidence="8 12" id="KW-0812">Transmembrane</keyword>
<evidence type="ECO:0000313" key="13">
    <source>
        <dbReference type="EMBL" id="AWI54526.1"/>
    </source>
</evidence>
<dbReference type="GO" id="GO:0017004">
    <property type="term" value="P:cytochrome complex assembly"/>
    <property type="evidence" value="ECO:0007669"/>
    <property type="project" value="UniProtKB-KW"/>
</dbReference>
<evidence type="ECO:0000313" key="14">
    <source>
        <dbReference type="Proteomes" id="UP000244892"/>
    </source>
</evidence>
<evidence type="ECO:0000256" key="10">
    <source>
        <dbReference type="ARBA" id="ARBA00022989"/>
    </source>
</evidence>
<keyword evidence="5 12" id="KW-0813">Transport</keyword>
<protein>
    <recommendedName>
        <fullName evidence="4 12">Heme exporter protein D</fullName>
    </recommendedName>
</protein>
<dbReference type="GO" id="GO:0005886">
    <property type="term" value="C:plasma membrane"/>
    <property type="evidence" value="ECO:0007669"/>
    <property type="project" value="UniProtKB-SubCell"/>
</dbReference>
<dbReference type="KEGG" id="aon:DEH84_14670"/>
<feature type="transmembrane region" description="Helical" evidence="12">
    <location>
        <begin position="20"/>
        <end position="37"/>
    </location>
</feature>
<evidence type="ECO:0000256" key="5">
    <source>
        <dbReference type="ARBA" id="ARBA00022448"/>
    </source>
</evidence>
<evidence type="ECO:0000256" key="1">
    <source>
        <dbReference type="ARBA" id="ARBA00002442"/>
    </source>
</evidence>
<comment type="similarity">
    <text evidence="3 12">Belongs to the CcmD/CycX/HelD family.</text>
</comment>
<evidence type="ECO:0000256" key="4">
    <source>
        <dbReference type="ARBA" id="ARBA00016461"/>
    </source>
</evidence>
<keyword evidence="6 12" id="KW-1003">Cell membrane</keyword>
<evidence type="ECO:0000256" key="3">
    <source>
        <dbReference type="ARBA" id="ARBA00008741"/>
    </source>
</evidence>
<evidence type="ECO:0000256" key="6">
    <source>
        <dbReference type="ARBA" id="ARBA00022475"/>
    </source>
</evidence>
<dbReference type="InterPro" id="IPR007078">
    <property type="entry name" value="Haem_export_protD_CcmD"/>
</dbReference>
<evidence type="ECO:0000256" key="8">
    <source>
        <dbReference type="ARBA" id="ARBA00022692"/>
    </source>
</evidence>
<dbReference type="RefSeq" id="WP_109037520.1">
    <property type="nucleotide sequence ID" value="NZ_CP029210.1"/>
</dbReference>
<organism evidence="13 14">
    <name type="scientific">Aquabacterium olei</name>
    <dbReference type="NCBI Taxonomy" id="1296669"/>
    <lineage>
        <taxon>Bacteria</taxon>
        <taxon>Pseudomonadati</taxon>
        <taxon>Pseudomonadota</taxon>
        <taxon>Betaproteobacteria</taxon>
        <taxon>Burkholderiales</taxon>
        <taxon>Aquabacterium</taxon>
    </lineage>
</organism>
<keyword evidence="9 12" id="KW-0201">Cytochrome c-type biogenesis</keyword>
<dbReference type="NCBIfam" id="TIGR03141">
    <property type="entry name" value="cytochro_ccmD"/>
    <property type="match status" value="1"/>
</dbReference>
<dbReference type="AlphaFoldDB" id="A0A2U8FWD2"/>
<evidence type="ECO:0000256" key="2">
    <source>
        <dbReference type="ARBA" id="ARBA00004377"/>
    </source>
</evidence>
<keyword evidence="10 12" id="KW-1133">Transmembrane helix</keyword>